<feature type="compositionally biased region" description="Polar residues" evidence="1">
    <location>
        <begin position="68"/>
        <end position="77"/>
    </location>
</feature>
<feature type="compositionally biased region" description="Acidic residues" evidence="1">
    <location>
        <begin position="272"/>
        <end position="281"/>
    </location>
</feature>
<evidence type="ECO:0000256" key="1">
    <source>
        <dbReference type="SAM" id="MobiDB-lite"/>
    </source>
</evidence>
<organism evidence="2 3">
    <name type="scientific">Albula glossodonta</name>
    <name type="common">roundjaw bonefish</name>
    <dbReference type="NCBI Taxonomy" id="121402"/>
    <lineage>
        <taxon>Eukaryota</taxon>
        <taxon>Metazoa</taxon>
        <taxon>Chordata</taxon>
        <taxon>Craniata</taxon>
        <taxon>Vertebrata</taxon>
        <taxon>Euteleostomi</taxon>
        <taxon>Actinopterygii</taxon>
        <taxon>Neopterygii</taxon>
        <taxon>Teleostei</taxon>
        <taxon>Albuliformes</taxon>
        <taxon>Albulidae</taxon>
        <taxon>Albula</taxon>
    </lineage>
</organism>
<feature type="region of interest" description="Disordered" evidence="1">
    <location>
        <begin position="258"/>
        <end position="384"/>
    </location>
</feature>
<keyword evidence="3" id="KW-1185">Reference proteome</keyword>
<dbReference type="Proteomes" id="UP000824540">
    <property type="component" value="Unassembled WGS sequence"/>
</dbReference>
<dbReference type="EMBL" id="JAFBMS010000035">
    <property type="protein sequence ID" value="KAG9341385.1"/>
    <property type="molecule type" value="Genomic_DNA"/>
</dbReference>
<evidence type="ECO:0000313" key="3">
    <source>
        <dbReference type="Proteomes" id="UP000824540"/>
    </source>
</evidence>
<sequence>MEPHGGEKGRARGAVSLSTGQDSSCHPPPPSHSWGLRAEASPPGMGSTMQAADLAPPSHATHPLPQLHSDSPATASQPRLRLQSFLAAPYHKRGGDTSAHVLSRFRFPRPRRLLWARWKPARIFPGENSTSESRALPGLGKERASGTCPHLNRAGRICVCIRLFPFRNESIRELGGLRKDSPLGDFKEFEQDAYLLRRGSSILLPSWDSWLLLRVRVMFGRRCRTFREGGGGVQGGLSRCRRLEGGVMGGVAACPWMRPGRGEEGVNGSESPSEEEGAADVDTERGCGLQGVEGLEGVPMGRASGEGLWDRRGTPGQDSWSTAARVPLSLRTGSVIQAPPGPKLNSTTEQNLSNSNGCTTRTKAELNYGTEPQQQQRLHHQDQS</sequence>
<name>A0A8T2NLZ1_9TELE</name>
<accession>A0A8T2NLZ1</accession>
<protein>
    <submittedName>
        <fullName evidence="2">Uncharacterized protein</fullName>
    </submittedName>
</protein>
<reference evidence="2" key="1">
    <citation type="thesis" date="2021" institute="BYU ScholarsArchive" country="Provo, UT, USA">
        <title>Applications of and Algorithms for Genome Assembly and Genomic Analyses with an Emphasis on Marine Teleosts.</title>
        <authorList>
            <person name="Pickett B.D."/>
        </authorList>
    </citation>
    <scope>NUCLEOTIDE SEQUENCE</scope>
    <source>
        <strain evidence="2">HI-2016</strain>
    </source>
</reference>
<feature type="region of interest" description="Disordered" evidence="1">
    <location>
        <begin position="1"/>
        <end position="77"/>
    </location>
</feature>
<proteinExistence type="predicted"/>
<evidence type="ECO:0000313" key="2">
    <source>
        <dbReference type="EMBL" id="KAG9341385.1"/>
    </source>
</evidence>
<gene>
    <name evidence="2" type="ORF">JZ751_019192</name>
</gene>
<feature type="compositionally biased region" description="Polar residues" evidence="1">
    <location>
        <begin position="344"/>
        <end position="361"/>
    </location>
</feature>
<dbReference type="AlphaFoldDB" id="A0A8T2NLZ1"/>
<comment type="caution">
    <text evidence="2">The sequence shown here is derived from an EMBL/GenBank/DDBJ whole genome shotgun (WGS) entry which is preliminary data.</text>
</comment>
<feature type="compositionally biased region" description="Basic and acidic residues" evidence="1">
    <location>
        <begin position="1"/>
        <end position="10"/>
    </location>
</feature>